<dbReference type="GO" id="GO:0004497">
    <property type="term" value="F:monooxygenase activity"/>
    <property type="evidence" value="ECO:0007669"/>
    <property type="project" value="UniProtKB-KW"/>
</dbReference>
<evidence type="ECO:0000256" key="2">
    <source>
        <dbReference type="ARBA" id="ARBA00023033"/>
    </source>
</evidence>
<keyword evidence="3" id="KW-1133">Transmembrane helix</keyword>
<comment type="caution">
    <text evidence="5">The sequence shown here is derived from an EMBL/GenBank/DDBJ whole genome shotgun (WGS) entry which is preliminary data.</text>
</comment>
<protein>
    <submittedName>
        <fullName evidence="5">NAD(P)-binding protein</fullName>
    </submittedName>
</protein>
<proteinExistence type="predicted"/>
<dbReference type="SUPFAM" id="SSF51905">
    <property type="entry name" value="FAD/NAD(P)-binding domain"/>
    <property type="match status" value="1"/>
</dbReference>
<keyword evidence="2" id="KW-0503">Monooxygenase</keyword>
<keyword evidence="6" id="KW-1185">Reference proteome</keyword>
<keyword evidence="3" id="KW-0812">Transmembrane</keyword>
<dbReference type="Pfam" id="PF01494">
    <property type="entry name" value="FAD_binding_3"/>
    <property type="match status" value="2"/>
</dbReference>
<sequence length="393" mass="42218">MSDAQPKSERRGGGRQRTAIVAGGGIGGLAAAIALINRGWQVDVLEKAPAFGEVGAGLSLWPNGVRALDALGLGEQVRARALVETQGGIRDTAGRWLSRTDVEELDRRFGPLVMTHRADLLEILRDAVPTGALHVDTEVEDVRVDGAQVEVVHGDGVARADLLVGADGINSRVRHAVWPDAPEPVYAGYTAWRLVVDPDQKIDAGGETWGRGLRVGFAPLPDGRVYLFGVANAPTGRHSPGSELAELRRTFATWHEPIPALMEAATEDAVMRHDIYELPPLATFVSGRVALLGDAAHAMTPNMGQGANQALEDAVTLAAFLDRNATIESALAAYDANRRPRTQMIAKRSHRIGVVAQWTWGPAVRLRETALRIIPASSMFRALTPVLNWQPPS</sequence>
<evidence type="ECO:0000256" key="1">
    <source>
        <dbReference type="ARBA" id="ARBA00023002"/>
    </source>
</evidence>
<evidence type="ECO:0000259" key="4">
    <source>
        <dbReference type="Pfam" id="PF01494"/>
    </source>
</evidence>
<dbReference type="PANTHER" id="PTHR13789">
    <property type="entry name" value="MONOOXYGENASE"/>
    <property type="match status" value="1"/>
</dbReference>
<feature type="transmembrane region" description="Helical" evidence="3">
    <location>
        <begin position="20"/>
        <end position="40"/>
    </location>
</feature>
<dbReference type="InterPro" id="IPR002938">
    <property type="entry name" value="FAD-bd"/>
</dbReference>
<feature type="domain" description="FAD-binding" evidence="4">
    <location>
        <begin position="19"/>
        <end position="177"/>
    </location>
</feature>
<keyword evidence="3" id="KW-0472">Membrane</keyword>
<organism evidence="5 6">
    <name type="scientific">Actinomadura rudentiformis</name>
    <dbReference type="NCBI Taxonomy" id="359158"/>
    <lineage>
        <taxon>Bacteria</taxon>
        <taxon>Bacillati</taxon>
        <taxon>Actinomycetota</taxon>
        <taxon>Actinomycetes</taxon>
        <taxon>Streptosporangiales</taxon>
        <taxon>Thermomonosporaceae</taxon>
        <taxon>Actinomadura</taxon>
    </lineage>
</organism>
<evidence type="ECO:0000313" key="5">
    <source>
        <dbReference type="EMBL" id="KAB2348301.1"/>
    </source>
</evidence>
<dbReference type="InterPro" id="IPR050493">
    <property type="entry name" value="FAD-dep_Monooxygenase_BioMet"/>
</dbReference>
<feature type="domain" description="FAD-binding" evidence="4">
    <location>
        <begin position="283"/>
        <end position="348"/>
    </location>
</feature>
<accession>A0A6H9YWE3</accession>
<keyword evidence="1" id="KW-0560">Oxidoreductase</keyword>
<dbReference type="PRINTS" id="PR00420">
    <property type="entry name" value="RNGMNOXGNASE"/>
</dbReference>
<evidence type="ECO:0000256" key="3">
    <source>
        <dbReference type="SAM" id="Phobius"/>
    </source>
</evidence>
<dbReference type="Proteomes" id="UP000468735">
    <property type="component" value="Unassembled WGS sequence"/>
</dbReference>
<dbReference type="InterPro" id="IPR036188">
    <property type="entry name" value="FAD/NAD-bd_sf"/>
</dbReference>
<reference evidence="5 6" key="1">
    <citation type="submission" date="2019-09" db="EMBL/GenBank/DDBJ databases">
        <title>Actinomadura physcomitrii sp. nov., a novel actinomycete isolated from moss [Physcomitrium sphaericum (Ludw) Fuernr].</title>
        <authorList>
            <person name="Zhuang X."/>
            <person name="Liu C."/>
        </authorList>
    </citation>
    <scope>NUCLEOTIDE SEQUENCE [LARGE SCALE GENOMIC DNA]</scope>
    <source>
        <strain evidence="5 6">HMC1</strain>
    </source>
</reference>
<dbReference type="GO" id="GO:0071949">
    <property type="term" value="F:FAD binding"/>
    <property type="evidence" value="ECO:0007669"/>
    <property type="project" value="InterPro"/>
</dbReference>
<evidence type="ECO:0000313" key="6">
    <source>
        <dbReference type="Proteomes" id="UP000468735"/>
    </source>
</evidence>
<dbReference type="Gene3D" id="3.50.50.60">
    <property type="entry name" value="FAD/NAD(P)-binding domain"/>
    <property type="match status" value="1"/>
</dbReference>
<dbReference type="AlphaFoldDB" id="A0A6H9YWE3"/>
<gene>
    <name evidence="5" type="ORF">F8566_15945</name>
</gene>
<dbReference type="OrthoDB" id="9782160at2"/>
<dbReference type="EMBL" id="WBMT01000007">
    <property type="protein sequence ID" value="KAB2348301.1"/>
    <property type="molecule type" value="Genomic_DNA"/>
</dbReference>
<name>A0A6H9YWE3_9ACTN</name>
<dbReference type="RefSeq" id="WP_151561030.1">
    <property type="nucleotide sequence ID" value="NZ_WBMT01000007.1"/>
</dbReference>
<dbReference type="PANTHER" id="PTHR13789:SF309">
    <property type="entry name" value="PUTATIVE (AFU_ORTHOLOGUE AFUA_6G14510)-RELATED"/>
    <property type="match status" value="1"/>
</dbReference>